<dbReference type="RefSeq" id="WP_078809417.1">
    <property type="nucleotide sequence ID" value="NZ_FUWM01000007.1"/>
</dbReference>
<proteinExistence type="predicted"/>
<feature type="signal peptide" evidence="1">
    <location>
        <begin position="1"/>
        <end position="22"/>
    </location>
</feature>
<gene>
    <name evidence="2" type="ORF">SAMN02745118_00921</name>
</gene>
<dbReference type="PANTHER" id="PTHR30189">
    <property type="entry name" value="LPS-ASSEMBLY PROTEIN"/>
    <property type="match status" value="1"/>
</dbReference>
<evidence type="ECO:0000313" key="2">
    <source>
        <dbReference type="EMBL" id="SJZ46925.1"/>
    </source>
</evidence>
<sequence>MTKKVVVGLMLIVIIYSIPAMAQANAPFSIEANNLTMDQAEGMVRANGQVKVEFSTRTLLADEIEIDLNTKDVLAIGNVTYIETNKKLQGKRLLYNYQTEEGTFFNTEGNFHERGGVPQNFAGEKIKMVNGDFELKKATLTSCQNPDAHYRLVARKATIYPGDKLIAKDVEVWLGDYHIFTYPVYKRSLGEDETPLPSFGYNNHDGAYMEWEYEHYINEDLEGDIDLKLASKDTDKARLDYEYDITDQIELNPIFDYDKDRENTWYTKLIFDGDFANGLNLDFDLKYDKKEENDSDKIMGDIQVSQKIDKFYWEVEQDYNKELDPDADKNWNYDPQLTLGMFNNAIGGSNLITNLRYRNGDILFKDDEEINRQDVRVDLWNDDYELSQGLTLDTDTTLWHAWYDTDDDYSAYKLGFDLEQELRAVTDIEFGYDYIYETGEPPLAFGSGFEDFDDFDDDRDLAPHNTDLGWRNYYDLLFDGHWIVIDMDHMLKWQLEGHRREYETGESYDYYGYETKYRYFLTDEWLVNLNYERKKESGNNPPIGSDNEAVKNEFNFGLDYENKFNKGGYLHLDSNVEYDVFDNEYTTISLDSEYRTKEENLAYWSVESYIEYDLLTDGYEEQDLELKRVYDCMEFIVTVDLMTDGEKKDSVEFEYEIKY</sequence>
<evidence type="ECO:0000256" key="1">
    <source>
        <dbReference type="SAM" id="SignalP"/>
    </source>
</evidence>
<dbReference type="Gene3D" id="2.60.450.10">
    <property type="entry name" value="Lipopolysaccharide (LPS) transport protein A like domain"/>
    <property type="match status" value="1"/>
</dbReference>
<name>A0A1T4KWU9_9FIRM</name>
<feature type="chain" id="PRO_5012820640" evidence="1">
    <location>
        <begin position="23"/>
        <end position="659"/>
    </location>
</feature>
<dbReference type="GO" id="GO:1990351">
    <property type="term" value="C:transporter complex"/>
    <property type="evidence" value="ECO:0007669"/>
    <property type="project" value="TreeGrafter"/>
</dbReference>
<organism evidence="2 3">
    <name type="scientific">Selenihalanaerobacter shriftii</name>
    <dbReference type="NCBI Taxonomy" id="142842"/>
    <lineage>
        <taxon>Bacteria</taxon>
        <taxon>Bacillati</taxon>
        <taxon>Bacillota</taxon>
        <taxon>Clostridia</taxon>
        <taxon>Halanaerobiales</taxon>
        <taxon>Halobacteroidaceae</taxon>
        <taxon>Selenihalanaerobacter</taxon>
    </lineage>
</organism>
<keyword evidence="1" id="KW-0732">Signal</keyword>
<dbReference type="AlphaFoldDB" id="A0A1T4KWU9"/>
<reference evidence="3" key="1">
    <citation type="submission" date="2017-02" db="EMBL/GenBank/DDBJ databases">
        <authorList>
            <person name="Varghese N."/>
            <person name="Submissions S."/>
        </authorList>
    </citation>
    <scope>NUCLEOTIDE SEQUENCE [LARGE SCALE GENOMIC DNA]</scope>
    <source>
        <strain evidence="3">ATCC BAA-73</strain>
    </source>
</reference>
<dbReference type="EMBL" id="FUWM01000007">
    <property type="protein sequence ID" value="SJZ46925.1"/>
    <property type="molecule type" value="Genomic_DNA"/>
</dbReference>
<keyword evidence="3" id="KW-1185">Reference proteome</keyword>
<dbReference type="InterPro" id="IPR050218">
    <property type="entry name" value="LptD"/>
</dbReference>
<dbReference type="GO" id="GO:0009279">
    <property type="term" value="C:cell outer membrane"/>
    <property type="evidence" value="ECO:0007669"/>
    <property type="project" value="TreeGrafter"/>
</dbReference>
<evidence type="ECO:0000313" key="3">
    <source>
        <dbReference type="Proteomes" id="UP000190625"/>
    </source>
</evidence>
<dbReference type="STRING" id="142842.SAMN02745118_00921"/>
<protein>
    <submittedName>
        <fullName evidence="2">LPS-assembly protein</fullName>
    </submittedName>
</protein>
<dbReference type="Proteomes" id="UP000190625">
    <property type="component" value="Unassembled WGS sequence"/>
</dbReference>
<dbReference type="PANTHER" id="PTHR30189:SF1">
    <property type="entry name" value="LPS-ASSEMBLY PROTEIN LPTD"/>
    <property type="match status" value="1"/>
</dbReference>
<dbReference type="OrthoDB" id="2111759at2"/>
<accession>A0A1T4KWU9</accession>